<dbReference type="Proteomes" id="UP000324705">
    <property type="component" value="Chromosome 2A"/>
</dbReference>
<proteinExistence type="predicted"/>
<keyword evidence="3" id="KW-1185">Reference proteome</keyword>
<dbReference type="InterPro" id="IPR001128">
    <property type="entry name" value="Cyt_P450"/>
</dbReference>
<dbReference type="EMBL" id="LT934113">
    <property type="protein sequence ID" value="VAH38266.1"/>
    <property type="molecule type" value="Genomic_DNA"/>
</dbReference>
<organism evidence="2 3">
    <name type="scientific">Triticum turgidum subsp. durum</name>
    <name type="common">Durum wheat</name>
    <name type="synonym">Triticum durum</name>
    <dbReference type="NCBI Taxonomy" id="4567"/>
    <lineage>
        <taxon>Eukaryota</taxon>
        <taxon>Viridiplantae</taxon>
        <taxon>Streptophyta</taxon>
        <taxon>Embryophyta</taxon>
        <taxon>Tracheophyta</taxon>
        <taxon>Spermatophyta</taxon>
        <taxon>Magnoliopsida</taxon>
        <taxon>Liliopsida</taxon>
        <taxon>Poales</taxon>
        <taxon>Poaceae</taxon>
        <taxon>BOP clade</taxon>
        <taxon>Pooideae</taxon>
        <taxon>Triticodae</taxon>
        <taxon>Triticeae</taxon>
        <taxon>Triticinae</taxon>
        <taxon>Triticum</taxon>
    </lineage>
</organism>
<dbReference type="Pfam" id="PF00067">
    <property type="entry name" value="p450"/>
    <property type="match status" value="1"/>
</dbReference>
<dbReference type="InterPro" id="IPR036396">
    <property type="entry name" value="Cyt_P450_sf"/>
</dbReference>
<protein>
    <recommendedName>
        <fullName evidence="4">Cytochrome P450</fullName>
    </recommendedName>
</protein>
<gene>
    <name evidence="2" type="ORF">TRITD_2Av1G280170</name>
</gene>
<dbReference type="Gene3D" id="1.10.630.10">
    <property type="entry name" value="Cytochrome P450"/>
    <property type="match status" value="1"/>
</dbReference>
<dbReference type="PANTHER" id="PTHR24299">
    <property type="entry name" value="CYTOCHROME P450 FAMILY 1"/>
    <property type="match status" value="1"/>
</dbReference>
<dbReference type="Gramene" id="TRITD2Av1G280170.1">
    <property type="protein sequence ID" value="TRITD2Av1G280170.1"/>
    <property type="gene ID" value="TRITD2Av1G280170"/>
</dbReference>
<dbReference type="GO" id="GO:0016705">
    <property type="term" value="F:oxidoreductase activity, acting on paired donors, with incorporation or reduction of molecular oxygen"/>
    <property type="evidence" value="ECO:0007669"/>
    <property type="project" value="InterPro"/>
</dbReference>
<dbReference type="GO" id="GO:0005506">
    <property type="term" value="F:iron ion binding"/>
    <property type="evidence" value="ECO:0007669"/>
    <property type="project" value="InterPro"/>
</dbReference>
<name>A0A9R1P7F5_TRITD</name>
<evidence type="ECO:0008006" key="4">
    <source>
        <dbReference type="Google" id="ProtNLM"/>
    </source>
</evidence>
<evidence type="ECO:0000313" key="3">
    <source>
        <dbReference type="Proteomes" id="UP000324705"/>
    </source>
</evidence>
<dbReference type="FunFam" id="1.10.630.10:FF:000139">
    <property type="entry name" value="7-ethoxycoumarin O-deethylase"/>
    <property type="match status" value="1"/>
</dbReference>
<reference evidence="2 3" key="1">
    <citation type="submission" date="2017-09" db="EMBL/GenBank/DDBJ databases">
        <authorList>
            <consortium name="International Durum Wheat Genome Sequencing Consortium (IDWGSC)"/>
            <person name="Milanesi L."/>
        </authorList>
    </citation>
    <scope>NUCLEOTIDE SEQUENCE [LARGE SCALE GENOMIC DNA]</scope>
    <source>
        <strain evidence="3">cv. Svevo</strain>
    </source>
</reference>
<dbReference type="GO" id="GO:0004497">
    <property type="term" value="F:monooxygenase activity"/>
    <property type="evidence" value="ECO:0007669"/>
    <property type="project" value="InterPro"/>
</dbReference>
<keyword evidence="1" id="KW-1133">Transmembrane helix</keyword>
<dbReference type="SUPFAM" id="SSF48264">
    <property type="entry name" value="Cytochrome P450"/>
    <property type="match status" value="1"/>
</dbReference>
<dbReference type="PANTHER" id="PTHR24299:SF59">
    <property type="entry name" value="CYTOCHROME P450 SUPERFAMILY PROTEIN"/>
    <property type="match status" value="1"/>
</dbReference>
<feature type="transmembrane region" description="Helical" evidence="1">
    <location>
        <begin position="6"/>
        <end position="28"/>
    </location>
</feature>
<dbReference type="GO" id="GO:0020037">
    <property type="term" value="F:heme binding"/>
    <property type="evidence" value="ECO:0007669"/>
    <property type="project" value="InterPro"/>
</dbReference>
<dbReference type="AlphaFoldDB" id="A0A9R1P7F5"/>
<dbReference type="OMA" id="RVERIFQ"/>
<keyword evidence="1" id="KW-0812">Transmembrane</keyword>
<keyword evidence="1" id="KW-0472">Membrane</keyword>
<accession>A0A9R1P7F5</accession>
<evidence type="ECO:0000256" key="1">
    <source>
        <dbReference type="SAM" id="Phobius"/>
    </source>
</evidence>
<sequence length="304" mass="33185">MAPVAVLVPWLAWLVASFLSVYLLNLLARARSGLPPGPHPLPLIGSLHLLGDKPHRSLARLAKAHGPLMSLRLGAVTTVVVPCPAMAREFLQRHDSAFAARSVPDATGEHAAGSVAWLPPAPRWRALRKMMATELFAPHRLDALRHLRSEKVRDLVDHVARLAREGAPVNVGRVAFTTSLNLLSCTIFSADLTSLDDRGRSEGFQQVVTAIMQAVGSPNVSDFFPLLAPADLQGTRRRLARLLARLHAVFDAEVDGRLRCRDAGQPRKNDFLDALLDVAAREDGKDLLDRQTLRSLFTVTTISV</sequence>
<evidence type="ECO:0000313" key="2">
    <source>
        <dbReference type="EMBL" id="VAH38266.1"/>
    </source>
</evidence>